<dbReference type="PANTHER" id="PTHR13696:SF99">
    <property type="entry name" value="COBYRINIC ACID AC-DIAMIDE SYNTHASE"/>
    <property type="match status" value="1"/>
</dbReference>
<evidence type="ECO:0000313" key="2">
    <source>
        <dbReference type="EMBL" id="AKV67783.1"/>
    </source>
</evidence>
<dbReference type="InterPro" id="IPR050678">
    <property type="entry name" value="DNA_Partitioning_ATPase"/>
</dbReference>
<dbReference type="CDD" id="cd02042">
    <property type="entry name" value="ParAB_family"/>
    <property type="match status" value="1"/>
</dbReference>
<dbReference type="InterPro" id="IPR027417">
    <property type="entry name" value="P-loop_NTPase"/>
</dbReference>
<evidence type="ECO:0000313" key="3">
    <source>
        <dbReference type="Proteomes" id="UP000068167"/>
    </source>
</evidence>
<dbReference type="Proteomes" id="UP000068167">
    <property type="component" value="Chromosome"/>
</dbReference>
<name>A0A0K1S199_9CHRO</name>
<organism evidence="2 3">
    <name type="scientific">Microcystis panniformis FACHB-1757</name>
    <dbReference type="NCBI Taxonomy" id="1638788"/>
    <lineage>
        <taxon>Bacteria</taxon>
        <taxon>Bacillati</taxon>
        <taxon>Cyanobacteriota</taxon>
        <taxon>Cyanophyceae</taxon>
        <taxon>Oscillatoriophycideae</taxon>
        <taxon>Chroococcales</taxon>
        <taxon>Microcystaceae</taxon>
        <taxon>Microcystis</taxon>
    </lineage>
</organism>
<gene>
    <name evidence="2" type="ORF">VL20_2724</name>
</gene>
<sequence length="446" mass="50699">MKDNTPRVTSLKSYLQHLPQNASEAIVSTNFAPYLISYLGFSTTEIIPQYDTGGGGITDFATRRNLENDIFLQTKSNPFLLIELKGRDINLTENSPSYKATVDKLKRQLLGNNCQAAQWGIITNGSHIQLFRKHGKIIFPATTCIAITPENIDETVARIKTKIDKTPKALTVTVYNNKGGVGKTTTTINLAAILAFLGKKVLVLDFDFNQRDLTSSLLNINPEDGLLEKALTDRNIDLKSVIRPYIYIFQTKKLKITFDVVPADPKMAEYPEFQYNSQMKIFTLHRKLDLARYEYDYIFIDAAPNWRFPSQLAVYAADVVLLPTKHNNSFSLNNAATAIKEFLPQMQNFKKDGTPIALPIFFNGEKITQPQLELAQKEIDQILENDKTLLPYFYPRYTDAKKDLHIHHLPEYAIIASAAFARVPAVYKHRSAHDYYKDLAKEYFLQ</sequence>
<feature type="domain" description="AAA" evidence="1">
    <location>
        <begin position="171"/>
        <end position="336"/>
    </location>
</feature>
<dbReference type="RefSeq" id="WP_052276547.1">
    <property type="nucleotide sequence ID" value="NZ_CP011339.1"/>
</dbReference>
<dbReference type="Gene3D" id="3.40.50.300">
    <property type="entry name" value="P-loop containing nucleotide triphosphate hydrolases"/>
    <property type="match status" value="1"/>
</dbReference>
<dbReference type="KEGG" id="mpk:VL20_2724"/>
<reference evidence="2 3" key="1">
    <citation type="journal article" date="2016" name="Stand. Genomic Sci.">
        <title>Complete genome sequence and genomic characterization of Microcystis panniformis FACHB 1757 by third-generation sequencing.</title>
        <authorList>
            <person name="Zhang J.Y."/>
            <person name="Guan R."/>
            <person name="Zhang H.J."/>
            <person name="Li H."/>
            <person name="Xiao P."/>
            <person name="Yu G.L."/>
            <person name="Du L."/>
            <person name="Cao D.M."/>
            <person name="Zhu B.C."/>
            <person name="Li R.H."/>
            <person name="Lu Z.H."/>
        </authorList>
    </citation>
    <scope>NUCLEOTIDE SEQUENCE [LARGE SCALE GENOMIC DNA]</scope>
    <source>
        <strain evidence="2 3">FACHB-1757</strain>
    </source>
</reference>
<dbReference type="PANTHER" id="PTHR13696">
    <property type="entry name" value="P-LOOP CONTAINING NUCLEOSIDE TRIPHOSPHATE HYDROLASE"/>
    <property type="match status" value="1"/>
</dbReference>
<evidence type="ECO:0000259" key="1">
    <source>
        <dbReference type="Pfam" id="PF13614"/>
    </source>
</evidence>
<dbReference type="AlphaFoldDB" id="A0A0K1S199"/>
<protein>
    <submittedName>
        <fullName evidence="2">Chromosome partitioning protein ParA</fullName>
    </submittedName>
</protein>
<dbReference type="Pfam" id="PF13614">
    <property type="entry name" value="AAA_31"/>
    <property type="match status" value="1"/>
</dbReference>
<proteinExistence type="predicted"/>
<accession>A0A0K1S199</accession>
<dbReference type="SUPFAM" id="SSF52540">
    <property type="entry name" value="P-loop containing nucleoside triphosphate hydrolases"/>
    <property type="match status" value="1"/>
</dbReference>
<dbReference type="InterPro" id="IPR025669">
    <property type="entry name" value="AAA_dom"/>
</dbReference>
<dbReference type="EMBL" id="CP011339">
    <property type="protein sequence ID" value="AKV67783.1"/>
    <property type="molecule type" value="Genomic_DNA"/>
</dbReference>
<dbReference type="PATRIC" id="fig|1638788.3.peg.2734"/>
<keyword evidence="3" id="KW-1185">Reference proteome</keyword>